<name>A0A223V8U1_9FLAO</name>
<sequence length="251" mass="29780">MIKFFRKIRQNLLAEGKTTKYFKYALGEIILVVIGILIALQVNNWNEERKNNEVKQSLVENLIADLKEDIQNLETLNTINTNAENEGFYLASYLDDSLKEIDTLRLTNSIVFCGYIPNKSLISSTYNDLINSNNIHLFNDVKLKKLLDEYYVNNSWFQLLNSRILKTVWYDYRDEMSKFHSPKLYQDFYTFQKPIESNVSKYHVQWNQIKNNDYLNTQVGMIGAYRILIRQDFEKYTQKAKTILKYLEETK</sequence>
<keyword evidence="2" id="KW-1185">Reference proteome</keyword>
<dbReference type="AlphaFoldDB" id="A0A223V8U1"/>
<organism evidence="1 2">
    <name type="scientific">Maribacter cobaltidurans</name>
    <dbReference type="NCBI Taxonomy" id="1178778"/>
    <lineage>
        <taxon>Bacteria</taxon>
        <taxon>Pseudomonadati</taxon>
        <taxon>Bacteroidota</taxon>
        <taxon>Flavobacteriia</taxon>
        <taxon>Flavobacteriales</taxon>
        <taxon>Flavobacteriaceae</taxon>
        <taxon>Maribacter</taxon>
    </lineage>
</organism>
<dbReference type="EMBL" id="CP022957">
    <property type="protein sequence ID" value="ASV31801.1"/>
    <property type="molecule type" value="Genomic_DNA"/>
</dbReference>
<proteinExistence type="predicted"/>
<dbReference type="KEGG" id="marb:CJ263_17140"/>
<evidence type="ECO:0000313" key="2">
    <source>
        <dbReference type="Proteomes" id="UP000215244"/>
    </source>
</evidence>
<dbReference type="Pfam" id="PF19578">
    <property type="entry name" value="DUF6090"/>
    <property type="match status" value="1"/>
</dbReference>
<dbReference type="InterPro" id="IPR045749">
    <property type="entry name" value="DUF6090"/>
</dbReference>
<gene>
    <name evidence="1" type="ORF">CJ263_17140</name>
</gene>
<reference evidence="1 2" key="1">
    <citation type="submission" date="2017-08" db="EMBL/GenBank/DDBJ databases">
        <title>The complete genome sequence of Maribacter sp. B1, isolated from deep-sea sediment.</title>
        <authorList>
            <person name="Wu Y.-H."/>
            <person name="Cheng H."/>
            <person name="Xu X.-W."/>
        </authorList>
    </citation>
    <scope>NUCLEOTIDE SEQUENCE [LARGE SCALE GENOMIC DNA]</scope>
    <source>
        <strain evidence="1 2">B1</strain>
    </source>
</reference>
<evidence type="ECO:0000313" key="1">
    <source>
        <dbReference type="EMBL" id="ASV31801.1"/>
    </source>
</evidence>
<dbReference type="RefSeq" id="WP_094998388.1">
    <property type="nucleotide sequence ID" value="NZ_BMJL01000005.1"/>
</dbReference>
<accession>A0A223V8U1</accession>
<protein>
    <submittedName>
        <fullName evidence="1">Uncharacterized protein</fullName>
    </submittedName>
</protein>
<dbReference type="OrthoDB" id="821805at2"/>
<dbReference type="Proteomes" id="UP000215244">
    <property type="component" value="Chromosome"/>
</dbReference>